<feature type="transmembrane region" description="Helical" evidence="7">
    <location>
        <begin position="29"/>
        <end position="53"/>
    </location>
</feature>
<sequence>MQEKTIRRIRHEHNFDGAHQENEKKTLSVIILTGITMLAEIIAGVVTGSMALLADGWHMGTHAFALGITYFAYVMARRFSDSSKFAFGTGKFGILSAYTSALFLGGTALYMIVESLSRFVHPVNIAFDEAILVAIIGFAVNLLSIRILHGKGGEHHGHDHEHDHRHDHSHHTHDHNLRAAYLHVIADALTSVLAIAALISGKFFGWSFLDPVMGIVGGLLIARWAWGLLRSSALILLDAHRDKDIHSAIVDAIESDGDSIVADLHVWPLNADDLAAAITVVSKARRCPSEYGSRLSHLSRLKHTTVETHVHTDKFCAFTHN</sequence>
<comment type="caution">
    <text evidence="9">The sequence shown here is derived from an EMBL/GenBank/DDBJ whole genome shotgun (WGS) entry which is preliminary data.</text>
</comment>
<gene>
    <name evidence="9" type="ORF">dsmv_2267</name>
</gene>
<dbReference type="GO" id="GO:0005385">
    <property type="term" value="F:zinc ion transmembrane transporter activity"/>
    <property type="evidence" value="ECO:0007669"/>
    <property type="project" value="InterPro"/>
</dbReference>
<dbReference type="OrthoDB" id="9809646at2"/>
<dbReference type="Gene3D" id="1.20.1510.10">
    <property type="entry name" value="Cation efflux protein transmembrane domain"/>
    <property type="match status" value="1"/>
</dbReference>
<dbReference type="STRING" id="897.B2D07_17990"/>
<dbReference type="eggNOG" id="COG1230">
    <property type="taxonomic scope" value="Bacteria"/>
</dbReference>
<evidence type="ECO:0000313" key="10">
    <source>
        <dbReference type="Proteomes" id="UP000014977"/>
    </source>
</evidence>
<evidence type="ECO:0000259" key="8">
    <source>
        <dbReference type="Pfam" id="PF01545"/>
    </source>
</evidence>
<comment type="subcellular location">
    <subcellularLocation>
        <location evidence="1">Membrane</location>
        <topology evidence="1">Multi-pass membrane protein</topology>
    </subcellularLocation>
</comment>
<keyword evidence="2" id="KW-0813">Transport</keyword>
<name>S7TVS7_DESML</name>
<feature type="transmembrane region" description="Helical" evidence="7">
    <location>
        <begin position="59"/>
        <end position="80"/>
    </location>
</feature>
<evidence type="ECO:0000313" key="9">
    <source>
        <dbReference type="EMBL" id="EPR41152.1"/>
    </source>
</evidence>
<dbReference type="EMBL" id="ATHJ01000078">
    <property type="protein sequence ID" value="EPR41152.1"/>
    <property type="molecule type" value="Genomic_DNA"/>
</dbReference>
<dbReference type="Proteomes" id="UP000014977">
    <property type="component" value="Unassembled WGS sequence"/>
</dbReference>
<organism evidence="9 10">
    <name type="scientific">Desulfococcus multivorans DSM 2059</name>
    <dbReference type="NCBI Taxonomy" id="1121405"/>
    <lineage>
        <taxon>Bacteria</taxon>
        <taxon>Pseudomonadati</taxon>
        <taxon>Thermodesulfobacteriota</taxon>
        <taxon>Desulfobacteria</taxon>
        <taxon>Desulfobacterales</taxon>
        <taxon>Desulfococcaceae</taxon>
        <taxon>Desulfococcus</taxon>
    </lineage>
</organism>
<dbReference type="InterPro" id="IPR002524">
    <property type="entry name" value="Cation_efflux"/>
</dbReference>
<dbReference type="GO" id="GO:0006882">
    <property type="term" value="P:intracellular zinc ion homeostasis"/>
    <property type="evidence" value="ECO:0007669"/>
    <property type="project" value="InterPro"/>
</dbReference>
<feature type="transmembrane region" description="Helical" evidence="7">
    <location>
        <begin position="125"/>
        <end position="145"/>
    </location>
</feature>
<keyword evidence="3 7" id="KW-0812">Transmembrane</keyword>
<feature type="transmembrane region" description="Helical" evidence="7">
    <location>
        <begin position="179"/>
        <end position="199"/>
    </location>
</feature>
<keyword evidence="6 7" id="KW-0472">Membrane</keyword>
<evidence type="ECO:0000256" key="2">
    <source>
        <dbReference type="ARBA" id="ARBA00022448"/>
    </source>
</evidence>
<evidence type="ECO:0000256" key="5">
    <source>
        <dbReference type="ARBA" id="ARBA00023065"/>
    </source>
</evidence>
<keyword evidence="4 7" id="KW-1133">Transmembrane helix</keyword>
<evidence type="ECO:0000256" key="4">
    <source>
        <dbReference type="ARBA" id="ARBA00022989"/>
    </source>
</evidence>
<dbReference type="RefSeq" id="WP_020876698.1">
    <property type="nucleotide sequence ID" value="NZ_ATHJ01000078.1"/>
</dbReference>
<dbReference type="GO" id="GO:0016020">
    <property type="term" value="C:membrane"/>
    <property type="evidence" value="ECO:0007669"/>
    <property type="project" value="UniProtKB-SubCell"/>
</dbReference>
<dbReference type="InterPro" id="IPR027469">
    <property type="entry name" value="Cation_efflux_TMD_sf"/>
</dbReference>
<dbReference type="NCBIfam" id="TIGR01297">
    <property type="entry name" value="CDF"/>
    <property type="match status" value="1"/>
</dbReference>
<reference evidence="9 10" key="1">
    <citation type="journal article" date="2013" name="Genome Announc.">
        <title>Draft genome sequences for three mercury-methylating, sulfate-reducing bacteria.</title>
        <authorList>
            <person name="Brown S.D."/>
            <person name="Hurt R.A.Jr."/>
            <person name="Gilmour C.C."/>
            <person name="Elias D.A."/>
        </authorList>
    </citation>
    <scope>NUCLEOTIDE SEQUENCE [LARGE SCALE GENOMIC DNA]</scope>
    <source>
        <strain evidence="9 10">DSM 2059</strain>
    </source>
</reference>
<feature type="transmembrane region" description="Helical" evidence="7">
    <location>
        <begin position="205"/>
        <end position="226"/>
    </location>
</feature>
<dbReference type="InterPro" id="IPR045316">
    <property type="entry name" value="Msc2-like"/>
</dbReference>
<dbReference type="InterPro" id="IPR058533">
    <property type="entry name" value="Cation_efflux_TM"/>
</dbReference>
<keyword evidence="5" id="KW-0406">Ion transport</keyword>
<keyword evidence="10" id="KW-1185">Reference proteome</keyword>
<dbReference type="PATRIC" id="fig|1121405.3.peg.1828"/>
<feature type="domain" description="Cation efflux protein transmembrane" evidence="8">
    <location>
        <begin position="29"/>
        <end position="237"/>
    </location>
</feature>
<proteinExistence type="predicted"/>
<accession>S7TVS7</accession>
<feature type="transmembrane region" description="Helical" evidence="7">
    <location>
        <begin position="92"/>
        <end position="113"/>
    </location>
</feature>
<evidence type="ECO:0000256" key="3">
    <source>
        <dbReference type="ARBA" id="ARBA00022692"/>
    </source>
</evidence>
<dbReference type="PANTHER" id="PTHR45755">
    <property type="match status" value="1"/>
</dbReference>
<dbReference type="NCBIfam" id="NF033827">
    <property type="entry name" value="CDF_efflux_DmeF"/>
    <property type="match status" value="1"/>
</dbReference>
<dbReference type="SUPFAM" id="SSF161111">
    <property type="entry name" value="Cation efflux protein transmembrane domain-like"/>
    <property type="match status" value="1"/>
</dbReference>
<protein>
    <submittedName>
        <fullName evidence="9">Cation diffusion facilitator family transporter</fullName>
    </submittedName>
</protein>
<dbReference type="AlphaFoldDB" id="S7TVS7"/>
<evidence type="ECO:0000256" key="6">
    <source>
        <dbReference type="ARBA" id="ARBA00023136"/>
    </source>
</evidence>
<evidence type="ECO:0000256" key="7">
    <source>
        <dbReference type="SAM" id="Phobius"/>
    </source>
</evidence>
<evidence type="ECO:0000256" key="1">
    <source>
        <dbReference type="ARBA" id="ARBA00004141"/>
    </source>
</evidence>
<dbReference type="PANTHER" id="PTHR45755:SF4">
    <property type="entry name" value="ZINC TRANSPORTER 7"/>
    <property type="match status" value="1"/>
</dbReference>
<dbReference type="Pfam" id="PF01545">
    <property type="entry name" value="Cation_efflux"/>
    <property type="match status" value="1"/>
</dbReference>